<keyword evidence="7 8" id="KW-0472">Membrane</keyword>
<dbReference type="Proteomes" id="UP000007969">
    <property type="component" value="Chromosome"/>
</dbReference>
<dbReference type="NCBIfam" id="TIGR03004">
    <property type="entry name" value="ectoine_ehuC"/>
    <property type="match status" value="1"/>
</dbReference>
<gene>
    <name evidence="10" type="ordered locus">CKR_0883</name>
</gene>
<evidence type="ECO:0000256" key="6">
    <source>
        <dbReference type="ARBA" id="ARBA00022989"/>
    </source>
</evidence>
<dbReference type="InterPro" id="IPR014342">
    <property type="entry name" value="Ectoine_EhuC"/>
</dbReference>
<evidence type="ECO:0000256" key="8">
    <source>
        <dbReference type="RuleBase" id="RU363032"/>
    </source>
</evidence>
<dbReference type="GO" id="GO:0022857">
    <property type="term" value="F:transmembrane transporter activity"/>
    <property type="evidence" value="ECO:0007669"/>
    <property type="project" value="InterPro"/>
</dbReference>
<keyword evidence="2 8" id="KW-0813">Transport</keyword>
<feature type="transmembrane region" description="Helical" evidence="8">
    <location>
        <begin position="187"/>
        <end position="211"/>
    </location>
</feature>
<dbReference type="GO" id="GO:0006865">
    <property type="term" value="P:amino acid transport"/>
    <property type="evidence" value="ECO:0007669"/>
    <property type="project" value="UniProtKB-KW"/>
</dbReference>
<keyword evidence="6 8" id="KW-1133">Transmembrane helix</keyword>
<sequence>MKAVDVGFIKDILPILLKGSVMTIELTVITLILGTILGIFLALLKLSKNMVLRIISSIYTWVFRGTPLLLQLFFFYYGLPFVGIELKPFSAAVLGLALNCGAYMAEIIRGGIQSIHKGQFEAAKALGFSYGETMRRIILPQTWKVIIPPVGNEFIAILKDTSLVSTIAMVELMRSAQQIYASSFDPISVFFTAAVLYLIMTTMFTTVFSAFEKKLAVYS</sequence>
<dbReference type="InterPro" id="IPR000515">
    <property type="entry name" value="MetI-like"/>
</dbReference>
<dbReference type="KEGG" id="ckr:CKR_0883"/>
<reference evidence="11" key="1">
    <citation type="submission" date="2005-09" db="EMBL/GenBank/DDBJ databases">
        <title>Complete genome sequence of Clostridium kluyveri and comparative genomics of Clostridia species.</title>
        <authorList>
            <person name="Inui M."/>
            <person name="Nonaka H."/>
            <person name="Shinoda Y."/>
            <person name="Ikenaga Y."/>
            <person name="Abe M."/>
            <person name="Naito K."/>
            <person name="Vertes A.A."/>
            <person name="Yukawa H."/>
        </authorList>
    </citation>
    <scope>NUCLEOTIDE SEQUENCE [LARGE SCALE GENOMIC DNA]</scope>
    <source>
        <strain evidence="11">NBRC 12016</strain>
    </source>
</reference>
<keyword evidence="4 8" id="KW-0812">Transmembrane</keyword>
<dbReference type="HOGENOM" id="CLU_019602_1_1_9"/>
<accession>B9E0A9</accession>
<dbReference type="NCBIfam" id="TIGR01726">
    <property type="entry name" value="HEQRo_perm_3TM"/>
    <property type="match status" value="1"/>
</dbReference>
<dbReference type="SUPFAM" id="SSF161098">
    <property type="entry name" value="MetI-like"/>
    <property type="match status" value="1"/>
</dbReference>
<evidence type="ECO:0000256" key="1">
    <source>
        <dbReference type="ARBA" id="ARBA00004651"/>
    </source>
</evidence>
<dbReference type="InterPro" id="IPR010065">
    <property type="entry name" value="AA_ABC_transptr_permease_3TM"/>
</dbReference>
<evidence type="ECO:0000313" key="11">
    <source>
        <dbReference type="Proteomes" id="UP000007969"/>
    </source>
</evidence>
<protein>
    <recommendedName>
        <fullName evidence="9">ABC transmembrane type-1 domain-containing protein</fullName>
    </recommendedName>
</protein>
<feature type="transmembrane region" description="Helical" evidence="8">
    <location>
        <begin position="26"/>
        <end position="46"/>
    </location>
</feature>
<name>B9E0A9_CLOK1</name>
<dbReference type="Pfam" id="PF00528">
    <property type="entry name" value="BPD_transp_1"/>
    <property type="match status" value="1"/>
</dbReference>
<feature type="domain" description="ABC transmembrane type-1" evidence="9">
    <location>
        <begin position="20"/>
        <end position="208"/>
    </location>
</feature>
<comment type="subcellular location">
    <subcellularLocation>
        <location evidence="1 8">Cell membrane</location>
        <topology evidence="1 8">Multi-pass membrane protein</topology>
    </subcellularLocation>
</comment>
<dbReference type="GO" id="GO:0043190">
    <property type="term" value="C:ATP-binding cassette (ABC) transporter complex"/>
    <property type="evidence" value="ECO:0007669"/>
    <property type="project" value="InterPro"/>
</dbReference>
<dbReference type="PANTHER" id="PTHR30614:SF0">
    <property type="entry name" value="L-CYSTINE TRANSPORT SYSTEM PERMEASE PROTEIN TCYL"/>
    <property type="match status" value="1"/>
</dbReference>
<keyword evidence="3" id="KW-1003">Cell membrane</keyword>
<evidence type="ECO:0000256" key="2">
    <source>
        <dbReference type="ARBA" id="ARBA00022448"/>
    </source>
</evidence>
<proteinExistence type="inferred from homology"/>
<feature type="transmembrane region" description="Helical" evidence="8">
    <location>
        <begin position="58"/>
        <end position="77"/>
    </location>
</feature>
<dbReference type="Gene3D" id="1.10.3720.10">
    <property type="entry name" value="MetI-like"/>
    <property type="match status" value="1"/>
</dbReference>
<evidence type="ECO:0000256" key="3">
    <source>
        <dbReference type="ARBA" id="ARBA00022475"/>
    </source>
</evidence>
<evidence type="ECO:0000256" key="7">
    <source>
        <dbReference type="ARBA" id="ARBA00023136"/>
    </source>
</evidence>
<evidence type="ECO:0000256" key="4">
    <source>
        <dbReference type="ARBA" id="ARBA00022692"/>
    </source>
</evidence>
<keyword evidence="5" id="KW-0029">Amino-acid transport</keyword>
<evidence type="ECO:0000256" key="5">
    <source>
        <dbReference type="ARBA" id="ARBA00022970"/>
    </source>
</evidence>
<dbReference type="AlphaFoldDB" id="B9E0A9"/>
<dbReference type="PROSITE" id="PS50928">
    <property type="entry name" value="ABC_TM1"/>
    <property type="match status" value="1"/>
</dbReference>
<dbReference type="PANTHER" id="PTHR30614">
    <property type="entry name" value="MEMBRANE COMPONENT OF AMINO ACID ABC TRANSPORTER"/>
    <property type="match status" value="1"/>
</dbReference>
<dbReference type="InterPro" id="IPR043429">
    <property type="entry name" value="ArtM/GltK/GlnP/TcyL/YhdX-like"/>
</dbReference>
<comment type="similarity">
    <text evidence="8">Belongs to the binding-protein-dependent transport system permease family.</text>
</comment>
<dbReference type="FunFam" id="1.10.3720.10:FF:000033">
    <property type="entry name" value="Polar amino acid ABC transporter permease"/>
    <property type="match status" value="1"/>
</dbReference>
<dbReference type="InterPro" id="IPR035906">
    <property type="entry name" value="MetI-like_sf"/>
</dbReference>
<dbReference type="CDD" id="cd06261">
    <property type="entry name" value="TM_PBP2"/>
    <property type="match status" value="1"/>
</dbReference>
<dbReference type="EMBL" id="AP009049">
    <property type="protein sequence ID" value="BAH05934.1"/>
    <property type="molecule type" value="Genomic_DNA"/>
</dbReference>
<organism evidence="10 11">
    <name type="scientific">Clostridium kluyveri (strain NBRC 12016)</name>
    <dbReference type="NCBI Taxonomy" id="583346"/>
    <lineage>
        <taxon>Bacteria</taxon>
        <taxon>Bacillati</taxon>
        <taxon>Bacillota</taxon>
        <taxon>Clostridia</taxon>
        <taxon>Eubacteriales</taxon>
        <taxon>Clostridiaceae</taxon>
        <taxon>Clostridium</taxon>
    </lineage>
</organism>
<evidence type="ECO:0000259" key="9">
    <source>
        <dbReference type="PROSITE" id="PS50928"/>
    </source>
</evidence>
<evidence type="ECO:0000313" key="10">
    <source>
        <dbReference type="EMBL" id="BAH05934.1"/>
    </source>
</evidence>